<dbReference type="Proteomes" id="UP000799423">
    <property type="component" value="Unassembled WGS sequence"/>
</dbReference>
<evidence type="ECO:0000313" key="8">
    <source>
        <dbReference type="EMBL" id="KAF2845396.1"/>
    </source>
</evidence>
<feature type="region of interest" description="Disordered" evidence="4">
    <location>
        <begin position="774"/>
        <end position="976"/>
    </location>
</feature>
<keyword evidence="5" id="KW-1133">Transmembrane helix</keyword>
<feature type="domain" description="HTH myb-type" evidence="7">
    <location>
        <begin position="1202"/>
        <end position="1251"/>
    </location>
</feature>
<feature type="compositionally biased region" description="Polar residues" evidence="4">
    <location>
        <begin position="1375"/>
        <end position="1389"/>
    </location>
</feature>
<feature type="compositionally biased region" description="Basic residues" evidence="4">
    <location>
        <begin position="799"/>
        <end position="808"/>
    </location>
</feature>
<feature type="region of interest" description="Disordered" evidence="4">
    <location>
        <begin position="1369"/>
        <end position="1392"/>
    </location>
</feature>
<reference evidence="8" key="1">
    <citation type="submission" date="2020-01" db="EMBL/GenBank/DDBJ databases">
        <authorList>
            <consortium name="DOE Joint Genome Institute"/>
            <person name="Haridas S."/>
            <person name="Albert R."/>
            <person name="Binder M."/>
            <person name="Bloem J."/>
            <person name="Labutti K."/>
            <person name="Salamov A."/>
            <person name="Andreopoulos B."/>
            <person name="Baker S.E."/>
            <person name="Barry K."/>
            <person name="Bills G."/>
            <person name="Bluhm B.H."/>
            <person name="Cannon C."/>
            <person name="Castanera R."/>
            <person name="Culley D.E."/>
            <person name="Daum C."/>
            <person name="Ezra D."/>
            <person name="Gonzalez J.B."/>
            <person name="Henrissat B."/>
            <person name="Kuo A."/>
            <person name="Liang C."/>
            <person name="Lipzen A."/>
            <person name="Lutzoni F."/>
            <person name="Magnuson J."/>
            <person name="Mondo S."/>
            <person name="Nolan M."/>
            <person name="Ohm R."/>
            <person name="Pangilinan J."/>
            <person name="Park H.-J."/>
            <person name="Ramirez L."/>
            <person name="Alfaro M."/>
            <person name="Sun H."/>
            <person name="Tritt A."/>
            <person name="Yoshinaga Y."/>
            <person name="Zwiers L.-H."/>
            <person name="Turgeon B.G."/>
            <person name="Goodwin S.B."/>
            <person name="Spatafora J.W."/>
            <person name="Crous P.W."/>
            <person name="Grigoriev I.V."/>
        </authorList>
    </citation>
    <scope>NUCLEOTIDE SEQUENCE</scope>
    <source>
        <strain evidence="8">IPT5</strain>
    </source>
</reference>
<feature type="compositionally biased region" description="Acidic residues" evidence="4">
    <location>
        <begin position="1583"/>
        <end position="1593"/>
    </location>
</feature>
<proteinExistence type="predicted"/>
<keyword evidence="5" id="KW-0472">Membrane</keyword>
<evidence type="ECO:0000259" key="6">
    <source>
        <dbReference type="PROSITE" id="PS50090"/>
    </source>
</evidence>
<name>A0A6A7AQ26_9PLEO</name>
<dbReference type="SUPFAM" id="SSF46689">
    <property type="entry name" value="Homeodomain-like"/>
    <property type="match status" value="1"/>
</dbReference>
<feature type="region of interest" description="Disordered" evidence="4">
    <location>
        <begin position="1"/>
        <end position="31"/>
    </location>
</feature>
<dbReference type="CDD" id="cd00167">
    <property type="entry name" value="SANT"/>
    <property type="match status" value="1"/>
</dbReference>
<protein>
    <submittedName>
        <fullName evidence="8">Uncharacterized protein</fullName>
    </submittedName>
</protein>
<feature type="region of interest" description="Disordered" evidence="4">
    <location>
        <begin position="1487"/>
        <end position="1593"/>
    </location>
</feature>
<feature type="domain" description="Myb-like" evidence="6">
    <location>
        <begin position="1202"/>
        <end position="1247"/>
    </location>
</feature>
<accession>A0A6A7AQ26</accession>
<dbReference type="SMART" id="SM00717">
    <property type="entry name" value="SANT"/>
    <property type="match status" value="1"/>
</dbReference>
<evidence type="ECO:0000313" key="9">
    <source>
        <dbReference type="Proteomes" id="UP000799423"/>
    </source>
</evidence>
<dbReference type="PANTHER" id="PTHR46380">
    <property type="entry name" value="CYCLIN-D-BINDING MYB-LIKE TRANSCRIPTION FACTOR 1"/>
    <property type="match status" value="1"/>
</dbReference>
<feature type="compositionally biased region" description="Basic residues" evidence="4">
    <location>
        <begin position="1516"/>
        <end position="1526"/>
    </location>
</feature>
<feature type="compositionally biased region" description="Polar residues" evidence="4">
    <location>
        <begin position="117"/>
        <end position="127"/>
    </location>
</feature>
<dbReference type="Pfam" id="PF00249">
    <property type="entry name" value="Myb_DNA-binding"/>
    <property type="match status" value="1"/>
</dbReference>
<feature type="region of interest" description="Disordered" evidence="4">
    <location>
        <begin position="713"/>
        <end position="742"/>
    </location>
</feature>
<feature type="region of interest" description="Disordered" evidence="4">
    <location>
        <begin position="989"/>
        <end position="1018"/>
    </location>
</feature>
<feature type="compositionally biased region" description="Basic residues" evidence="4">
    <location>
        <begin position="902"/>
        <end position="914"/>
    </location>
</feature>
<feature type="region of interest" description="Disordered" evidence="4">
    <location>
        <begin position="82"/>
        <end position="144"/>
    </location>
</feature>
<feature type="compositionally biased region" description="Basic residues" evidence="4">
    <location>
        <begin position="861"/>
        <end position="870"/>
    </location>
</feature>
<dbReference type="InterPro" id="IPR009057">
    <property type="entry name" value="Homeodomain-like_sf"/>
</dbReference>
<dbReference type="GO" id="GO:0005634">
    <property type="term" value="C:nucleus"/>
    <property type="evidence" value="ECO:0007669"/>
    <property type="project" value="UniProtKB-SubCell"/>
</dbReference>
<evidence type="ECO:0000256" key="4">
    <source>
        <dbReference type="SAM" id="MobiDB-lite"/>
    </source>
</evidence>
<gene>
    <name evidence="8" type="ORF">T440DRAFT_483391</name>
</gene>
<dbReference type="GO" id="GO:0000976">
    <property type="term" value="F:transcription cis-regulatory region binding"/>
    <property type="evidence" value="ECO:0007669"/>
    <property type="project" value="TreeGrafter"/>
</dbReference>
<evidence type="ECO:0000256" key="3">
    <source>
        <dbReference type="ARBA" id="ARBA00023242"/>
    </source>
</evidence>
<dbReference type="GO" id="GO:0003700">
    <property type="term" value="F:DNA-binding transcription factor activity"/>
    <property type="evidence" value="ECO:0007669"/>
    <property type="project" value="TreeGrafter"/>
</dbReference>
<feature type="region of interest" description="Disordered" evidence="4">
    <location>
        <begin position="301"/>
        <end position="322"/>
    </location>
</feature>
<dbReference type="PROSITE" id="PS50090">
    <property type="entry name" value="MYB_LIKE"/>
    <property type="match status" value="1"/>
</dbReference>
<feature type="transmembrane region" description="Helical" evidence="5">
    <location>
        <begin position="569"/>
        <end position="592"/>
    </location>
</feature>
<feature type="region of interest" description="Disordered" evidence="4">
    <location>
        <begin position="1319"/>
        <end position="1353"/>
    </location>
</feature>
<feature type="region of interest" description="Disordered" evidence="4">
    <location>
        <begin position="157"/>
        <end position="176"/>
    </location>
</feature>
<keyword evidence="9" id="KW-1185">Reference proteome</keyword>
<dbReference type="PROSITE" id="PS51294">
    <property type="entry name" value="HTH_MYB"/>
    <property type="match status" value="1"/>
</dbReference>
<dbReference type="InterPro" id="IPR001005">
    <property type="entry name" value="SANT/Myb"/>
</dbReference>
<dbReference type="PANTHER" id="PTHR46380:SF2">
    <property type="entry name" value="CYCLIN-D-BINDING MYB-LIKE TRANSCRIPTION FACTOR 1"/>
    <property type="match status" value="1"/>
</dbReference>
<dbReference type="OrthoDB" id="3691966at2759"/>
<keyword evidence="5" id="KW-0812">Transmembrane</keyword>
<dbReference type="Gene3D" id="1.10.10.60">
    <property type="entry name" value="Homeodomain-like"/>
    <property type="match status" value="1"/>
</dbReference>
<dbReference type="InterPro" id="IPR051651">
    <property type="entry name" value="DMTF1_DNA-bind_reg"/>
</dbReference>
<evidence type="ECO:0000256" key="2">
    <source>
        <dbReference type="ARBA" id="ARBA00023125"/>
    </source>
</evidence>
<feature type="transmembrane region" description="Helical" evidence="5">
    <location>
        <begin position="612"/>
        <end position="633"/>
    </location>
</feature>
<sequence length="1593" mass="176778">MSETMEHGMNPGADFFDDGSSGSEWEDSEGDLTQSLPVVEGLGLGSLVHEIGSGHDRVSRGRSRERDGITALPSYHALPAQIDSGLGISSPADSKGTPRARPISLKRLGREDVQVVHNRSSSGTPRSVGTPRDSLRSNDSDAASPVVKLRTPFQVTRPEQAAVRPRGNSYQGHHRRNTSESMLADSIINAHVSTMRALEALNVSPTRRASDPPNHSFFHSTASSDFPRYTSFTSSRHITMTPLSTMDHDRPAHLPGHFVKTPYPFTAKKEFPKPKQRPRQRELARLDSGYDDEVQQDFDAKKGKHVLGLPTSGGDIDLRSRLERNEDAQGVIRSRADSGIESRESVVWLSLQRRTRVRTHGTSTDRKLVRIDIPSSLTISSPDQTGRKGKATSDIEFDDKVFAERLRAGHTQLAGNWFSRTFSARTLQYIQLGQTSVWSGVAAQDSGFEVSGLLAVGEGMDSSSESRSPFTEDALSKLYRSPKTGRARYTWVHWARRVAASNHAMDSLPSCGYIAAHSSRRRARSLDSTSRLGEKADLGPFSDDAAIPISPSDTMTTIQFVHLISVRRILVALTLMLALSVLVPVLWITLGVRGSGWRVDERLQRSDRVGPAMAIGILTLLLEGMGFGAWLWLSYLIKYIPSPSIPYLAIARCSQCYDASPRPLVMGVSSSQPENPNALPGMPFPTAPSARVSPRYYSPSRDDAAASQQLLSESSMLARTRRKSNGTRVSVPTRKSQRKEAMKMRQLESFDLSTPNAPVDETEDHHAIVQVPDSQREPIVDTSPLSPPTYNTAMPASAHKLHRMSRKITRQEENGASENLPESEADHSQITEGGLASAIHKSKTRRSLRITEGGETSSSQKRQRKLRQSNHSHFEEPISDDGRNLSKGSTHAVPQTPGKPLRSAKRAARRRQSKGKAVAIEPISGSKMMRIISKNSQRRPSEQEAPQFCRTGSLRLKHQNKETYDWQVSPSKNDEANSGVAAFNELDLESTPERWQSGESSEDDSGDQGSDGQDIDEHELGMQGVDGQADGDTVFQEDEDAEYPQAGVAEEPDMNVQDVDGQNGNSLDMHDQQDGGHADATAIEEALRNGVDLPIRPDVRTEGEFTADEKELIRRAIWHYQEVKDWEVQDLAAVIQWTPDDLSGDVNKQSEQDVNESDDWEDMQESRDFWNEMNQSLIISGKIPRDLDAVRAQVCAHYHIFKRGDWTDDDDNELLKYYQSHPGQWNIIETLMNRPRTDIRSRWDNLRRRQMESGTCIDTKEAQLVGAVDPVARKDGKSPSVQDDSIREVCMAENVDSPQVVVEVDDTRDCPQVGVKCKPTVARDESQGIEDQTKPRGSRAEPSLPPTPQPRLCIQSDSVEETRQLTLRPAEHQVKTVSATPPSRQPSSKSIDDTHGVAKMLWGDKFDLIEAIMQHRCSQEASIDWGAIVATMRQTWSTKTLQVALGEMLDVVKRDEQPGGKTSFEDRLFAVLDFLEEEHGDEVHEHYNASDDLKASLGDEEGGGGGGGEGEEAVLRKRKTQRKRKMAARESPSEQQPPCQETKQKKQKKQKVTLYDVDSTSRRIVKPKSSVAPRFDTKQVIADSDEAESEQEL</sequence>
<dbReference type="EMBL" id="MU006347">
    <property type="protein sequence ID" value="KAF2845396.1"/>
    <property type="molecule type" value="Genomic_DNA"/>
</dbReference>
<evidence type="ECO:0000256" key="1">
    <source>
        <dbReference type="ARBA" id="ARBA00004123"/>
    </source>
</evidence>
<comment type="subcellular location">
    <subcellularLocation>
        <location evidence="1">Nucleus</location>
    </subcellularLocation>
</comment>
<keyword evidence="2" id="KW-0238">DNA-binding</keyword>
<dbReference type="InterPro" id="IPR017930">
    <property type="entry name" value="Myb_dom"/>
</dbReference>
<feature type="compositionally biased region" description="Basic and acidic residues" evidence="4">
    <location>
        <begin position="1321"/>
        <end position="1334"/>
    </location>
</feature>
<keyword evidence="3" id="KW-0539">Nucleus</keyword>
<evidence type="ECO:0000256" key="5">
    <source>
        <dbReference type="SAM" id="Phobius"/>
    </source>
</evidence>
<feature type="compositionally biased region" description="Basic and acidic residues" evidence="4">
    <location>
        <begin position="872"/>
        <end position="884"/>
    </location>
</feature>
<organism evidence="8 9">
    <name type="scientific">Plenodomus tracheiphilus IPT5</name>
    <dbReference type="NCBI Taxonomy" id="1408161"/>
    <lineage>
        <taxon>Eukaryota</taxon>
        <taxon>Fungi</taxon>
        <taxon>Dikarya</taxon>
        <taxon>Ascomycota</taxon>
        <taxon>Pezizomycotina</taxon>
        <taxon>Dothideomycetes</taxon>
        <taxon>Pleosporomycetidae</taxon>
        <taxon>Pleosporales</taxon>
        <taxon>Pleosporineae</taxon>
        <taxon>Leptosphaeriaceae</taxon>
        <taxon>Plenodomus</taxon>
    </lineage>
</organism>
<evidence type="ECO:0000259" key="7">
    <source>
        <dbReference type="PROSITE" id="PS51294"/>
    </source>
</evidence>